<comment type="caution">
    <text evidence="2">The sequence shown here is derived from an EMBL/GenBank/DDBJ whole genome shotgun (WGS) entry which is preliminary data.</text>
</comment>
<name>A0ABQ4CAX7_9ACTN</name>
<proteinExistence type="predicted"/>
<dbReference type="NCBIfam" id="TIGR00199">
    <property type="entry name" value="PncC_domain"/>
    <property type="match status" value="1"/>
</dbReference>
<dbReference type="Gene3D" id="3.90.950.20">
    <property type="entry name" value="CinA-like"/>
    <property type="match status" value="1"/>
</dbReference>
<organism evidence="2 3">
    <name type="scientific">Asanoa iriomotensis</name>
    <dbReference type="NCBI Taxonomy" id="234613"/>
    <lineage>
        <taxon>Bacteria</taxon>
        <taxon>Bacillati</taxon>
        <taxon>Actinomycetota</taxon>
        <taxon>Actinomycetes</taxon>
        <taxon>Micromonosporales</taxon>
        <taxon>Micromonosporaceae</taxon>
        <taxon>Asanoa</taxon>
    </lineage>
</organism>
<sequence>MTNPAQAVHLLLERKETLAVAESLTGGLLAATIVEVAGASAVFRGGLVAYATDLKATLVGVPEPLLEKQGPIDPDVALSLAEGARRTCRADWGIGTTGVAGPDSQDGKPVGLVYVAVTGPLGRQVDELNLDGGRASIRAGAVSHALESLVMLLRSPSANTSA</sequence>
<keyword evidence="3" id="KW-1185">Reference proteome</keyword>
<accession>A0ABQ4CAX7</accession>
<dbReference type="InterPro" id="IPR008136">
    <property type="entry name" value="CinA_C"/>
</dbReference>
<dbReference type="Pfam" id="PF02464">
    <property type="entry name" value="CinA"/>
    <property type="match status" value="1"/>
</dbReference>
<protein>
    <submittedName>
        <fullName evidence="2">Competence damage-inducible protein A</fullName>
    </submittedName>
</protein>
<dbReference type="SUPFAM" id="SSF142433">
    <property type="entry name" value="CinA-like"/>
    <property type="match status" value="1"/>
</dbReference>
<dbReference type="InterPro" id="IPR036653">
    <property type="entry name" value="CinA-like_C"/>
</dbReference>
<dbReference type="RefSeq" id="WP_203706735.1">
    <property type="nucleotide sequence ID" value="NZ_BAAALU010000005.1"/>
</dbReference>
<evidence type="ECO:0000259" key="1">
    <source>
        <dbReference type="Pfam" id="PF02464"/>
    </source>
</evidence>
<reference evidence="2 3" key="1">
    <citation type="submission" date="2021-01" db="EMBL/GenBank/DDBJ databases">
        <title>Whole genome shotgun sequence of Asanoa iriomotensis NBRC 100142.</title>
        <authorList>
            <person name="Komaki H."/>
            <person name="Tamura T."/>
        </authorList>
    </citation>
    <scope>NUCLEOTIDE SEQUENCE [LARGE SCALE GENOMIC DNA]</scope>
    <source>
        <strain evidence="2 3">NBRC 100142</strain>
    </source>
</reference>
<feature type="domain" description="CinA C-terminal" evidence="1">
    <location>
        <begin position="6"/>
        <end position="150"/>
    </location>
</feature>
<evidence type="ECO:0000313" key="2">
    <source>
        <dbReference type="EMBL" id="GIF59913.1"/>
    </source>
</evidence>
<evidence type="ECO:0000313" key="3">
    <source>
        <dbReference type="Proteomes" id="UP000624325"/>
    </source>
</evidence>
<dbReference type="EMBL" id="BONC01000056">
    <property type="protein sequence ID" value="GIF59913.1"/>
    <property type="molecule type" value="Genomic_DNA"/>
</dbReference>
<dbReference type="Proteomes" id="UP000624325">
    <property type="component" value="Unassembled WGS sequence"/>
</dbReference>
<gene>
    <name evidence="2" type="ORF">Air01nite_60080</name>
</gene>